<proteinExistence type="inferred from homology"/>
<evidence type="ECO:0000256" key="3">
    <source>
        <dbReference type="ARBA" id="ARBA00035646"/>
    </source>
</evidence>
<dbReference type="RefSeq" id="WP_175533972.1">
    <property type="nucleotide sequence ID" value="NZ_FOSQ01000006.1"/>
</dbReference>
<sequence>MRDGLKAPLPPLGAEPQALVDVLDRLLDTGVVVDGQIVLSLAGVDLVHVGLRALLASVDRAACLTTARPEGMR</sequence>
<organism evidence="4 5">
    <name type="scientific">Falsiroseomonas stagni DSM 19981</name>
    <dbReference type="NCBI Taxonomy" id="1123062"/>
    <lineage>
        <taxon>Bacteria</taxon>
        <taxon>Pseudomonadati</taxon>
        <taxon>Pseudomonadota</taxon>
        <taxon>Alphaproteobacteria</taxon>
        <taxon>Acetobacterales</taxon>
        <taxon>Roseomonadaceae</taxon>
        <taxon>Falsiroseomonas</taxon>
    </lineage>
</organism>
<evidence type="ECO:0000313" key="5">
    <source>
        <dbReference type="Proteomes" id="UP000199473"/>
    </source>
</evidence>
<dbReference type="InterPro" id="IPR000638">
    <property type="entry name" value="Gas-vesicle_GvpA-like"/>
</dbReference>
<comment type="similarity">
    <text evidence="3">Belongs to the gas vesicle GvpA family.</text>
</comment>
<dbReference type="InterPro" id="IPR050530">
    <property type="entry name" value="GvpA"/>
</dbReference>
<protein>
    <submittedName>
        <fullName evidence="4">Gas vesicle protein</fullName>
    </submittedName>
</protein>
<dbReference type="GO" id="GO:0005198">
    <property type="term" value="F:structural molecule activity"/>
    <property type="evidence" value="ECO:0007669"/>
    <property type="project" value="InterPro"/>
</dbReference>
<dbReference type="PANTHER" id="PTHR35344">
    <property type="entry name" value="GAS VESICLE STRUCTURAL PROTEIN 2-RELATED"/>
    <property type="match status" value="1"/>
</dbReference>
<evidence type="ECO:0000256" key="2">
    <source>
        <dbReference type="ARBA" id="ARBA00035108"/>
    </source>
</evidence>
<reference evidence="4 5" key="1">
    <citation type="submission" date="2016-10" db="EMBL/GenBank/DDBJ databases">
        <authorList>
            <person name="de Groot N.N."/>
        </authorList>
    </citation>
    <scope>NUCLEOTIDE SEQUENCE [LARGE SCALE GENOMIC DNA]</scope>
    <source>
        <strain evidence="4 5">DSM 19981</strain>
    </source>
</reference>
<dbReference type="AlphaFoldDB" id="A0A1I4BQN0"/>
<dbReference type="STRING" id="1123062.SAMN02745775_10651"/>
<dbReference type="EMBL" id="FOSQ01000006">
    <property type="protein sequence ID" value="SFK71114.1"/>
    <property type="molecule type" value="Genomic_DNA"/>
</dbReference>
<evidence type="ECO:0000313" key="4">
    <source>
        <dbReference type="EMBL" id="SFK71114.1"/>
    </source>
</evidence>
<comment type="subcellular location">
    <subcellularLocation>
        <location evidence="2">Gas vesicle</location>
    </subcellularLocation>
</comment>
<dbReference type="PANTHER" id="PTHR35344:SF4">
    <property type="entry name" value="GAS VESICLE PROTEIN A1"/>
    <property type="match status" value="1"/>
</dbReference>
<dbReference type="Pfam" id="PF00741">
    <property type="entry name" value="Gas_vesicle"/>
    <property type="match status" value="1"/>
</dbReference>
<keyword evidence="5" id="KW-1185">Reference proteome</keyword>
<dbReference type="GO" id="GO:0031411">
    <property type="term" value="C:gas vesicle"/>
    <property type="evidence" value="ECO:0007669"/>
    <property type="project" value="UniProtKB-SubCell"/>
</dbReference>
<name>A0A1I4BQN0_9PROT</name>
<accession>A0A1I4BQN0</accession>
<keyword evidence="1" id="KW-0304">Gas vesicle</keyword>
<evidence type="ECO:0000256" key="1">
    <source>
        <dbReference type="ARBA" id="ARBA00022987"/>
    </source>
</evidence>
<dbReference type="GO" id="GO:0012506">
    <property type="term" value="C:vesicle membrane"/>
    <property type="evidence" value="ECO:0007669"/>
    <property type="project" value="InterPro"/>
</dbReference>
<dbReference type="Proteomes" id="UP000199473">
    <property type="component" value="Unassembled WGS sequence"/>
</dbReference>
<gene>
    <name evidence="4" type="ORF">SAMN02745775_10651</name>
</gene>